<evidence type="ECO:0000256" key="1">
    <source>
        <dbReference type="SAM" id="MobiDB-lite"/>
    </source>
</evidence>
<proteinExistence type="predicted"/>
<dbReference type="EMBL" id="NHYE01004910">
    <property type="protein sequence ID" value="PPQ80996.1"/>
    <property type="molecule type" value="Genomic_DNA"/>
</dbReference>
<dbReference type="Proteomes" id="UP000284706">
    <property type="component" value="Unassembled WGS sequence"/>
</dbReference>
<keyword evidence="3" id="KW-1185">Reference proteome</keyword>
<evidence type="ECO:0000313" key="2">
    <source>
        <dbReference type="EMBL" id="PPQ80996.1"/>
    </source>
</evidence>
<sequence>MSQHRQRVHVSPPKIHQFPNQRRYRAATTAIQPPNSKTVLTTSYQCISQGFRARSLALRTTSSSGNIPTKFNEGLRVAARPGPSTPRRVRALAEKEHADNIHRQGDGDILLSKICWA</sequence>
<accession>A0A409WR93</accession>
<reference evidence="2 3" key="1">
    <citation type="journal article" date="2018" name="Evol. Lett.">
        <title>Horizontal gene cluster transfer increased hallucinogenic mushroom diversity.</title>
        <authorList>
            <person name="Reynolds H.T."/>
            <person name="Vijayakumar V."/>
            <person name="Gluck-Thaler E."/>
            <person name="Korotkin H.B."/>
            <person name="Matheny P.B."/>
            <person name="Slot J.C."/>
        </authorList>
    </citation>
    <scope>NUCLEOTIDE SEQUENCE [LARGE SCALE GENOMIC DNA]</scope>
    <source>
        <strain evidence="2 3">SRW20</strain>
    </source>
</reference>
<dbReference type="InParanoid" id="A0A409WR93"/>
<organism evidence="2 3">
    <name type="scientific">Gymnopilus dilepis</name>
    <dbReference type="NCBI Taxonomy" id="231916"/>
    <lineage>
        <taxon>Eukaryota</taxon>
        <taxon>Fungi</taxon>
        <taxon>Dikarya</taxon>
        <taxon>Basidiomycota</taxon>
        <taxon>Agaricomycotina</taxon>
        <taxon>Agaricomycetes</taxon>
        <taxon>Agaricomycetidae</taxon>
        <taxon>Agaricales</taxon>
        <taxon>Agaricineae</taxon>
        <taxon>Hymenogastraceae</taxon>
        <taxon>Gymnopilus</taxon>
    </lineage>
</organism>
<gene>
    <name evidence="2" type="ORF">CVT26_003616</name>
</gene>
<dbReference type="AlphaFoldDB" id="A0A409WR93"/>
<evidence type="ECO:0000313" key="3">
    <source>
        <dbReference type="Proteomes" id="UP000284706"/>
    </source>
</evidence>
<protein>
    <submittedName>
        <fullName evidence="2">Uncharacterized protein</fullName>
    </submittedName>
</protein>
<name>A0A409WR93_9AGAR</name>
<feature type="region of interest" description="Disordered" evidence="1">
    <location>
        <begin position="1"/>
        <end position="21"/>
    </location>
</feature>
<comment type="caution">
    <text evidence="2">The sequence shown here is derived from an EMBL/GenBank/DDBJ whole genome shotgun (WGS) entry which is preliminary data.</text>
</comment>